<evidence type="ECO:0000256" key="2">
    <source>
        <dbReference type="ARBA" id="ARBA00022490"/>
    </source>
</evidence>
<dbReference type="EC" id="2.1.1.-" evidence="6"/>
<dbReference type="HAMAP" id="MF_00735">
    <property type="entry name" value="Methyltr_PrmA"/>
    <property type="match status" value="1"/>
</dbReference>
<dbReference type="GO" id="GO:0005840">
    <property type="term" value="C:ribosome"/>
    <property type="evidence" value="ECO:0007669"/>
    <property type="project" value="UniProtKB-KW"/>
</dbReference>
<dbReference type="PANTHER" id="PTHR43648">
    <property type="entry name" value="ELECTRON TRANSFER FLAVOPROTEIN BETA SUBUNIT LYSINE METHYLTRANSFERASE"/>
    <property type="match status" value="1"/>
</dbReference>
<comment type="caution">
    <text evidence="7">The sequence shown here is derived from an EMBL/GenBank/DDBJ whole genome shotgun (WGS) entry which is preliminary data.</text>
</comment>
<sequence>MKSYYHCLSIKANNYIWLLQDKALEITGEAIEEIENGFLIRTEKSEKYVESLKAQLNAYAKEIEAIVEEEIKLELNVSVCANEDWIAKYRNSITPIECGDYYIHPSWHTEKVDKINIIIDPALAFGSGHHASTLGCLKALSALELKGKKVLDVGCGSGILSICAKKSGANVWACDTDEVAVDSTKENMRKNGVVLDKVFLGSLNRIPQERESFDIVVANILADIIVVLPLHDFVKVQGYLILSGILDKYVSKVLAKFKDFKVISQKINTEWATLVLQK</sequence>
<dbReference type="InterPro" id="IPR050078">
    <property type="entry name" value="Ribosomal_L11_MeTrfase_PrmA"/>
</dbReference>
<dbReference type="SUPFAM" id="SSF53335">
    <property type="entry name" value="S-adenosyl-L-methionine-dependent methyltransferases"/>
    <property type="match status" value="1"/>
</dbReference>
<dbReference type="EMBL" id="JAIGYQ010000004">
    <property type="protein sequence ID" value="MBX7490546.1"/>
    <property type="molecule type" value="Genomic_DNA"/>
</dbReference>
<evidence type="ECO:0000256" key="6">
    <source>
        <dbReference type="HAMAP-Rule" id="MF_00735"/>
    </source>
</evidence>
<keyword evidence="3 6" id="KW-0489">Methyltransferase</keyword>
<dbReference type="GO" id="GO:0008168">
    <property type="term" value="F:methyltransferase activity"/>
    <property type="evidence" value="ECO:0007669"/>
    <property type="project" value="UniProtKB-KW"/>
</dbReference>
<dbReference type="Proteomes" id="UP000700059">
    <property type="component" value="Unassembled WGS sequence"/>
</dbReference>
<keyword evidence="5 6" id="KW-0949">S-adenosyl-L-methionine</keyword>
<proteinExistence type="inferred from homology"/>
<organism evidence="7 8">
    <name type="scientific">Helicobacter turcicus</name>
    <dbReference type="NCBI Taxonomy" id="2867412"/>
    <lineage>
        <taxon>Bacteria</taxon>
        <taxon>Pseudomonadati</taxon>
        <taxon>Campylobacterota</taxon>
        <taxon>Epsilonproteobacteria</taxon>
        <taxon>Campylobacterales</taxon>
        <taxon>Helicobacteraceae</taxon>
        <taxon>Helicobacter</taxon>
    </lineage>
</organism>
<name>A0ABS7JMC7_9HELI</name>
<keyword evidence="2 6" id="KW-0963">Cytoplasm</keyword>
<evidence type="ECO:0000256" key="4">
    <source>
        <dbReference type="ARBA" id="ARBA00022679"/>
    </source>
</evidence>
<dbReference type="Pfam" id="PF06325">
    <property type="entry name" value="PrmA"/>
    <property type="match status" value="1"/>
</dbReference>
<keyword evidence="8" id="KW-1185">Reference proteome</keyword>
<dbReference type="PANTHER" id="PTHR43648:SF1">
    <property type="entry name" value="ELECTRON TRANSFER FLAVOPROTEIN BETA SUBUNIT LYSINE METHYLTRANSFERASE"/>
    <property type="match status" value="1"/>
</dbReference>
<dbReference type="GO" id="GO:0032259">
    <property type="term" value="P:methylation"/>
    <property type="evidence" value="ECO:0007669"/>
    <property type="project" value="UniProtKB-KW"/>
</dbReference>
<dbReference type="Gene3D" id="3.40.50.150">
    <property type="entry name" value="Vaccinia Virus protein VP39"/>
    <property type="match status" value="1"/>
</dbReference>
<comment type="catalytic activity">
    <reaction evidence="6">
        <text>L-lysyl-[protein] + 3 S-adenosyl-L-methionine = N(6),N(6),N(6)-trimethyl-L-lysyl-[protein] + 3 S-adenosyl-L-homocysteine + 3 H(+)</text>
        <dbReference type="Rhea" id="RHEA:54192"/>
        <dbReference type="Rhea" id="RHEA-COMP:9752"/>
        <dbReference type="Rhea" id="RHEA-COMP:13826"/>
        <dbReference type="ChEBI" id="CHEBI:15378"/>
        <dbReference type="ChEBI" id="CHEBI:29969"/>
        <dbReference type="ChEBI" id="CHEBI:57856"/>
        <dbReference type="ChEBI" id="CHEBI:59789"/>
        <dbReference type="ChEBI" id="CHEBI:61961"/>
    </reaction>
</comment>
<dbReference type="CDD" id="cd02440">
    <property type="entry name" value="AdoMet_MTases"/>
    <property type="match status" value="1"/>
</dbReference>
<dbReference type="NCBIfam" id="TIGR00406">
    <property type="entry name" value="prmA"/>
    <property type="match status" value="1"/>
</dbReference>
<dbReference type="InterPro" id="IPR029063">
    <property type="entry name" value="SAM-dependent_MTases_sf"/>
</dbReference>
<evidence type="ECO:0000256" key="3">
    <source>
        <dbReference type="ARBA" id="ARBA00022603"/>
    </source>
</evidence>
<keyword evidence="7" id="KW-0687">Ribonucleoprotein</keyword>
<dbReference type="InterPro" id="IPR004498">
    <property type="entry name" value="Ribosomal_PrmA_MeTrfase"/>
</dbReference>
<comment type="similarity">
    <text evidence="1 6">Belongs to the methyltransferase superfamily. PrmA family.</text>
</comment>
<protein>
    <recommendedName>
        <fullName evidence="6">Ribosomal protein L11 methyltransferase</fullName>
        <shortName evidence="6">L11 Mtase</shortName>
        <ecNumber evidence="6">2.1.1.-</ecNumber>
    </recommendedName>
</protein>
<dbReference type="PIRSF" id="PIRSF000401">
    <property type="entry name" value="RPL11_MTase"/>
    <property type="match status" value="1"/>
</dbReference>
<evidence type="ECO:0000256" key="1">
    <source>
        <dbReference type="ARBA" id="ARBA00009741"/>
    </source>
</evidence>
<comment type="function">
    <text evidence="6">Methylates ribosomal protein L11.</text>
</comment>
<feature type="binding site" evidence="6">
    <location>
        <position position="133"/>
    </location>
    <ligand>
        <name>S-adenosyl-L-methionine</name>
        <dbReference type="ChEBI" id="CHEBI:59789"/>
    </ligand>
</feature>
<feature type="binding site" evidence="6">
    <location>
        <position position="154"/>
    </location>
    <ligand>
        <name>S-adenosyl-L-methionine</name>
        <dbReference type="ChEBI" id="CHEBI:59789"/>
    </ligand>
</feature>
<evidence type="ECO:0000313" key="8">
    <source>
        <dbReference type="Proteomes" id="UP000700059"/>
    </source>
</evidence>
<reference evidence="7 8" key="1">
    <citation type="submission" date="2021-08" db="EMBL/GenBank/DDBJ databases">
        <title>Helicobacter spp. isolated from feces of Anatolian Ground Squirrel (Spermophilus xanthoprymnus) in Turkey.</title>
        <authorList>
            <person name="Aydin F."/>
            <person name="Abay S."/>
            <person name="Kayman T."/>
            <person name="Karakaya E."/>
            <person name="Saticioglu I.B."/>
        </authorList>
    </citation>
    <scope>NUCLEOTIDE SEQUENCE [LARGE SCALE GENOMIC DNA]</scope>
    <source>
        <strain evidence="7 8">Faydin-H70</strain>
    </source>
</reference>
<comment type="subcellular location">
    <subcellularLocation>
        <location evidence="6">Cytoplasm</location>
    </subcellularLocation>
</comment>
<keyword evidence="7" id="KW-0689">Ribosomal protein</keyword>
<accession>A0ABS7JMC7</accession>
<gene>
    <name evidence="6 7" type="primary">prmA</name>
    <name evidence="7" type="ORF">K4G57_03560</name>
</gene>
<dbReference type="RefSeq" id="WP_221531943.1">
    <property type="nucleotide sequence ID" value="NZ_JAIGYP010000004.1"/>
</dbReference>
<keyword evidence="4 6" id="KW-0808">Transferase</keyword>
<evidence type="ECO:0000256" key="5">
    <source>
        <dbReference type="ARBA" id="ARBA00022691"/>
    </source>
</evidence>
<feature type="binding site" evidence="6">
    <location>
        <position position="175"/>
    </location>
    <ligand>
        <name>S-adenosyl-L-methionine</name>
        <dbReference type="ChEBI" id="CHEBI:59789"/>
    </ligand>
</feature>
<evidence type="ECO:0000313" key="7">
    <source>
        <dbReference type="EMBL" id="MBX7490546.1"/>
    </source>
</evidence>
<feature type="binding site" evidence="6">
    <location>
        <position position="219"/>
    </location>
    <ligand>
        <name>S-adenosyl-L-methionine</name>
        <dbReference type="ChEBI" id="CHEBI:59789"/>
    </ligand>
</feature>